<keyword evidence="2" id="KW-1185">Reference proteome</keyword>
<sequence>MAEKLDVLVRVDLEGAHVQITVQGRVTEQSVQALYVVVKRANALMRGLEMEIDLTRASVEPAALDQLRAYSESRHLPAHIDPLQADCRLSVLAPAEFLTTTGNARLAA</sequence>
<organism evidence="1 2">
    <name type="scientific">Arthrobacter ginkgonis</name>
    <dbReference type="NCBI Taxonomy" id="1630594"/>
    <lineage>
        <taxon>Bacteria</taxon>
        <taxon>Bacillati</taxon>
        <taxon>Actinomycetota</taxon>
        <taxon>Actinomycetes</taxon>
        <taxon>Micrococcales</taxon>
        <taxon>Micrococcaceae</taxon>
        <taxon>Arthrobacter</taxon>
    </lineage>
</organism>
<dbReference type="Proteomes" id="UP001500752">
    <property type="component" value="Unassembled WGS sequence"/>
</dbReference>
<proteinExistence type="predicted"/>
<dbReference type="EMBL" id="BAABEO010000026">
    <property type="protein sequence ID" value="GAA3699365.1"/>
    <property type="molecule type" value="Genomic_DNA"/>
</dbReference>
<name>A0ABP7D6D6_9MICC</name>
<gene>
    <name evidence="1" type="ORF">GCM10023081_40290</name>
</gene>
<protein>
    <recommendedName>
        <fullName evidence="3">STAS domain-containing protein</fullName>
    </recommendedName>
</protein>
<accession>A0ABP7D6D6</accession>
<dbReference type="RefSeq" id="WP_345153676.1">
    <property type="nucleotide sequence ID" value="NZ_BAABEO010000026.1"/>
</dbReference>
<evidence type="ECO:0008006" key="3">
    <source>
        <dbReference type="Google" id="ProtNLM"/>
    </source>
</evidence>
<evidence type="ECO:0000313" key="2">
    <source>
        <dbReference type="Proteomes" id="UP001500752"/>
    </source>
</evidence>
<reference evidence="2" key="1">
    <citation type="journal article" date="2019" name="Int. J. Syst. Evol. Microbiol.">
        <title>The Global Catalogue of Microorganisms (GCM) 10K type strain sequencing project: providing services to taxonomists for standard genome sequencing and annotation.</title>
        <authorList>
            <consortium name="The Broad Institute Genomics Platform"/>
            <consortium name="The Broad Institute Genome Sequencing Center for Infectious Disease"/>
            <person name="Wu L."/>
            <person name="Ma J."/>
        </authorList>
    </citation>
    <scope>NUCLEOTIDE SEQUENCE [LARGE SCALE GENOMIC DNA]</scope>
    <source>
        <strain evidence="2">JCM 30742</strain>
    </source>
</reference>
<comment type="caution">
    <text evidence="1">The sequence shown here is derived from an EMBL/GenBank/DDBJ whole genome shotgun (WGS) entry which is preliminary data.</text>
</comment>
<evidence type="ECO:0000313" key="1">
    <source>
        <dbReference type="EMBL" id="GAA3699365.1"/>
    </source>
</evidence>